<feature type="compositionally biased region" description="Basic and acidic residues" evidence="1">
    <location>
        <begin position="430"/>
        <end position="452"/>
    </location>
</feature>
<feature type="region of interest" description="Disordered" evidence="1">
    <location>
        <begin position="367"/>
        <end position="416"/>
    </location>
</feature>
<feature type="region of interest" description="Disordered" evidence="1">
    <location>
        <begin position="1"/>
        <end position="40"/>
    </location>
</feature>
<evidence type="ECO:0000256" key="1">
    <source>
        <dbReference type="SAM" id="MobiDB-lite"/>
    </source>
</evidence>
<evidence type="ECO:0000313" key="2">
    <source>
        <dbReference type="EMBL" id="CAD9210451.1"/>
    </source>
</evidence>
<dbReference type="AlphaFoldDB" id="A0A7S1SVQ8"/>
<gene>
    <name evidence="2" type="ORF">TCHU04912_LOCUS12690</name>
</gene>
<feature type="region of interest" description="Disordered" evidence="1">
    <location>
        <begin position="430"/>
        <end position="532"/>
    </location>
</feature>
<sequence>MVPAGQDAGDGDDCNLAGDRARRNGADDTMGTGGSETTFREAEPIALGSERAVREGESVWSLGLNGGRKTCSKCNLEKVVDEFGPWADAADGSSSECRSCCKPLIAGSPKLEEDEGDGVDVGQLTSTTDSAAKGREKFTADGTATKVCSKCQLAKPTNLFYRDSGKPDGFYTICKPCKSKWQKAYKLAKRSGEREQPQPQPHQTGPSREAAEHYAEALRDGKRSQLLQETQYHRGLPAYSGWGGDAASSPGAHPRHFYPQLGVEDESYLYLQAMASQTMMADWAKRVRWTGPVPQGTHPLPLTTSPPHHFYPTWSATRDRRASTGGAGSPAGSRQLSSAEDVENSEAAVGLMTPHVLPPYHLTKRPYGASAAHHEGGRVGGLGVPYHFGESPQASRRRSGSPYSRYTNTEPPLDEQPKAELVRMLERMAAHPGRTADWETYRASSKSEDSPRESLSPQDTSRQYPRRGVSWEADENDTNAGCMTSRGRSDAPRVGAKRGLESPTKSPDMLPPTQRLRSVDEPGLYDPIDRRLDEQPLKGATTTDSSIQVVDERVQDMAMLVLTSNHPLHIQELMLRRLSTTDCVMLLRKSHSLPSESCDMLTRCILRQPPVHMGRYPAREAGSPEAS</sequence>
<feature type="region of interest" description="Disordered" evidence="1">
    <location>
        <begin position="186"/>
        <end position="213"/>
    </location>
</feature>
<organism evidence="2">
    <name type="scientific">Tetraselmis chuii</name>
    <dbReference type="NCBI Taxonomy" id="63592"/>
    <lineage>
        <taxon>Eukaryota</taxon>
        <taxon>Viridiplantae</taxon>
        <taxon>Chlorophyta</taxon>
        <taxon>core chlorophytes</taxon>
        <taxon>Chlorodendrophyceae</taxon>
        <taxon>Chlorodendrales</taxon>
        <taxon>Chlorodendraceae</taxon>
        <taxon>Tetraselmis</taxon>
    </lineage>
</organism>
<proteinExistence type="predicted"/>
<protein>
    <submittedName>
        <fullName evidence="2">Uncharacterized protein</fullName>
    </submittedName>
</protein>
<reference evidence="2" key="1">
    <citation type="submission" date="2021-01" db="EMBL/GenBank/DDBJ databases">
        <authorList>
            <person name="Corre E."/>
            <person name="Pelletier E."/>
            <person name="Niang G."/>
            <person name="Scheremetjew M."/>
            <person name="Finn R."/>
            <person name="Kale V."/>
            <person name="Holt S."/>
            <person name="Cochrane G."/>
            <person name="Meng A."/>
            <person name="Brown T."/>
            <person name="Cohen L."/>
        </authorList>
    </citation>
    <scope>NUCLEOTIDE SEQUENCE</scope>
    <source>
        <strain evidence="2">PLY429</strain>
    </source>
</reference>
<dbReference type="EMBL" id="HBGG01024391">
    <property type="protein sequence ID" value="CAD9210451.1"/>
    <property type="molecule type" value="Transcribed_RNA"/>
</dbReference>
<accession>A0A7S1SVQ8</accession>
<feature type="compositionally biased region" description="Polar residues" evidence="1">
    <location>
        <begin position="453"/>
        <end position="463"/>
    </location>
</feature>
<name>A0A7S1SVQ8_9CHLO</name>
<feature type="region of interest" description="Disordered" evidence="1">
    <location>
        <begin position="317"/>
        <end position="346"/>
    </location>
</feature>